<protein>
    <recommendedName>
        <fullName evidence="3">Peptidoglycan recognition protein family domain-containing protein</fullName>
    </recommendedName>
</protein>
<sequence length="299" mass="31494">MQLITRDQWGARPPKSPFTPISGTRGVKIHYEGTAVPSSLAAPDQHSRCAARMRDLQASHQANEKEKYIDLAYSAVVCPHGAVFEGRGPGHLQAANGPNLNSAHYSVCAMVGDEGLTEPTTAQLNGLRDAIEWLRSAGGAGSEIKGHRDGYATSCPGEPLYRWVQSGAPRPGGSLPAPAPATPPRPRAGPRPGPAGTCATTPRDRTCGPGSSGWPSAAGRSASTASSGRSPRRWLALSRARRSCRWTASSARRRGPRPGPPPSPEQAGTRSRGPKHCGPPAGEPQPWAARFRRSTPLPP</sequence>
<dbReference type="EMBL" id="JNBY01000080">
    <property type="protein sequence ID" value="KDN85647.1"/>
    <property type="molecule type" value="Genomic_DNA"/>
</dbReference>
<feature type="region of interest" description="Disordered" evidence="2">
    <location>
        <begin position="162"/>
        <end position="299"/>
    </location>
</feature>
<feature type="compositionally biased region" description="Low complexity" evidence="2">
    <location>
        <begin position="208"/>
        <end position="238"/>
    </location>
</feature>
<dbReference type="Proteomes" id="UP000027178">
    <property type="component" value="Unassembled WGS sequence"/>
</dbReference>
<evidence type="ECO:0000313" key="4">
    <source>
        <dbReference type="EMBL" id="KDN85647.1"/>
    </source>
</evidence>
<dbReference type="SMART" id="SM00701">
    <property type="entry name" value="PGRP"/>
    <property type="match status" value="1"/>
</dbReference>
<evidence type="ECO:0000259" key="3">
    <source>
        <dbReference type="SMART" id="SM00701"/>
    </source>
</evidence>
<comment type="similarity">
    <text evidence="1">Belongs to the N-acetylmuramoyl-L-alanine amidase 2 family.</text>
</comment>
<dbReference type="GO" id="GO:0008745">
    <property type="term" value="F:N-acetylmuramoyl-L-alanine amidase activity"/>
    <property type="evidence" value="ECO:0007669"/>
    <property type="project" value="InterPro"/>
</dbReference>
<dbReference type="AlphaFoldDB" id="A0A066YWQ2"/>
<accession>A0A066YWQ2</accession>
<feature type="compositionally biased region" description="Low complexity" evidence="2">
    <location>
        <begin position="167"/>
        <end position="176"/>
    </location>
</feature>
<dbReference type="InterPro" id="IPR006619">
    <property type="entry name" value="PGRP_domain_met/bac"/>
</dbReference>
<dbReference type="GO" id="GO:0009253">
    <property type="term" value="P:peptidoglycan catabolic process"/>
    <property type="evidence" value="ECO:0007669"/>
    <property type="project" value="InterPro"/>
</dbReference>
<feature type="domain" description="Peptidoglycan recognition protein family" evidence="3">
    <location>
        <begin position="1"/>
        <end position="151"/>
    </location>
</feature>
<dbReference type="eggNOG" id="COG3409">
    <property type="taxonomic scope" value="Bacteria"/>
</dbReference>
<dbReference type="InterPro" id="IPR002502">
    <property type="entry name" value="Amidase_domain"/>
</dbReference>
<dbReference type="PANTHER" id="PTHR11022:SF41">
    <property type="entry name" value="PEPTIDOGLYCAN-RECOGNITION PROTEIN LC-RELATED"/>
    <property type="match status" value="1"/>
</dbReference>
<comment type="caution">
    <text evidence="4">The sequence shown here is derived from an EMBL/GenBank/DDBJ whole genome shotgun (WGS) entry which is preliminary data.</text>
</comment>
<evidence type="ECO:0000256" key="1">
    <source>
        <dbReference type="ARBA" id="ARBA00007553"/>
    </source>
</evidence>
<reference evidence="4 5" key="1">
    <citation type="submission" date="2014-05" db="EMBL/GenBank/DDBJ databases">
        <title>Draft Genome Sequence of Kitasatospora cheerisanensis KCTC 2395.</title>
        <authorList>
            <person name="Nam D.H."/>
        </authorList>
    </citation>
    <scope>NUCLEOTIDE SEQUENCE [LARGE SCALE GENOMIC DNA]</scope>
    <source>
        <strain evidence="4 5">KCTC 2395</strain>
    </source>
</reference>
<dbReference type="GO" id="GO:0008270">
    <property type="term" value="F:zinc ion binding"/>
    <property type="evidence" value="ECO:0007669"/>
    <property type="project" value="InterPro"/>
</dbReference>
<dbReference type="PANTHER" id="PTHR11022">
    <property type="entry name" value="PEPTIDOGLYCAN RECOGNITION PROTEIN"/>
    <property type="match status" value="1"/>
</dbReference>
<dbReference type="InterPro" id="IPR015510">
    <property type="entry name" value="PGRP"/>
</dbReference>
<gene>
    <name evidence="4" type="ORF">KCH_25560</name>
</gene>
<evidence type="ECO:0000256" key="2">
    <source>
        <dbReference type="SAM" id="MobiDB-lite"/>
    </source>
</evidence>
<dbReference type="SUPFAM" id="SSF55846">
    <property type="entry name" value="N-acetylmuramoyl-L-alanine amidase-like"/>
    <property type="match status" value="1"/>
</dbReference>
<proteinExistence type="inferred from homology"/>
<dbReference type="Gene3D" id="3.40.80.10">
    <property type="entry name" value="Peptidoglycan recognition protein-like"/>
    <property type="match status" value="1"/>
</dbReference>
<evidence type="ECO:0000313" key="5">
    <source>
        <dbReference type="Proteomes" id="UP000027178"/>
    </source>
</evidence>
<feature type="compositionally biased region" description="Pro residues" evidence="2">
    <location>
        <begin position="177"/>
        <end position="193"/>
    </location>
</feature>
<dbReference type="InterPro" id="IPR036505">
    <property type="entry name" value="Amidase/PGRP_sf"/>
</dbReference>
<name>A0A066YWQ2_9ACTN</name>
<dbReference type="CDD" id="cd06583">
    <property type="entry name" value="PGRP"/>
    <property type="match status" value="1"/>
</dbReference>
<dbReference type="HOGENOM" id="CLU_929937_0_0_11"/>
<organism evidence="4 5">
    <name type="scientific">Kitasatospora cheerisanensis KCTC 2395</name>
    <dbReference type="NCBI Taxonomy" id="1348663"/>
    <lineage>
        <taxon>Bacteria</taxon>
        <taxon>Bacillati</taxon>
        <taxon>Actinomycetota</taxon>
        <taxon>Actinomycetes</taxon>
        <taxon>Kitasatosporales</taxon>
        <taxon>Streptomycetaceae</taxon>
        <taxon>Kitasatospora</taxon>
    </lineage>
</organism>
<keyword evidence="5" id="KW-1185">Reference proteome</keyword>
<feature type="region of interest" description="Disordered" evidence="2">
    <location>
        <begin position="1"/>
        <end position="23"/>
    </location>
</feature>